<keyword evidence="2" id="KW-1185">Reference proteome</keyword>
<dbReference type="PROSITE" id="PS51257">
    <property type="entry name" value="PROKAR_LIPOPROTEIN"/>
    <property type="match status" value="1"/>
</dbReference>
<evidence type="ECO:0000313" key="1">
    <source>
        <dbReference type="EMBL" id="KYG77794.1"/>
    </source>
</evidence>
<dbReference type="RefSeq" id="WP_068216513.1">
    <property type="nucleotide sequence ID" value="NZ_LRPC01000001.1"/>
</dbReference>
<dbReference type="Proteomes" id="UP000075606">
    <property type="component" value="Unassembled WGS sequence"/>
</dbReference>
<dbReference type="STRING" id="333140.AWW68_03230"/>
<dbReference type="InterPro" id="IPR015943">
    <property type="entry name" value="WD40/YVTN_repeat-like_dom_sf"/>
</dbReference>
<dbReference type="SUPFAM" id="SSF51004">
    <property type="entry name" value="C-terminal (heme d1) domain of cytochrome cd1-nitrite reductase"/>
    <property type="match status" value="1"/>
</dbReference>
<reference evidence="1 2" key="1">
    <citation type="submission" date="2016-01" db="EMBL/GenBank/DDBJ databases">
        <title>Genome sequencing of Roseivirga spongicola UST030701-084.</title>
        <authorList>
            <person name="Selvaratnam C."/>
            <person name="Thevarajoo S."/>
            <person name="Goh K.M."/>
            <person name="Ee R."/>
            <person name="Chan K.-G."/>
            <person name="Chong C.S."/>
        </authorList>
    </citation>
    <scope>NUCLEOTIDE SEQUENCE [LARGE SCALE GENOMIC DNA]</scope>
    <source>
        <strain evidence="1 2">UST030701-084</strain>
    </source>
</reference>
<dbReference type="AlphaFoldDB" id="A0A150XGG8"/>
<dbReference type="EMBL" id="LRPC01000001">
    <property type="protein sequence ID" value="KYG77794.1"/>
    <property type="molecule type" value="Genomic_DNA"/>
</dbReference>
<evidence type="ECO:0000313" key="2">
    <source>
        <dbReference type="Proteomes" id="UP000075606"/>
    </source>
</evidence>
<proteinExistence type="predicted"/>
<organism evidence="1 2">
    <name type="scientific">Roseivirga spongicola</name>
    <dbReference type="NCBI Taxonomy" id="333140"/>
    <lineage>
        <taxon>Bacteria</taxon>
        <taxon>Pseudomonadati</taxon>
        <taxon>Bacteroidota</taxon>
        <taxon>Cytophagia</taxon>
        <taxon>Cytophagales</taxon>
        <taxon>Roseivirgaceae</taxon>
        <taxon>Roseivirga</taxon>
    </lineage>
</organism>
<dbReference type="OrthoDB" id="867741at2"/>
<sequence>MIKKGFFLVALAAVMLVSCDDDNGNEPIEIDTEGQFVRILASDVEASNYYVINPSEGTLETVAGQYAAGRLYTSPSGRYVSVINTSENSAAFFDSGIEGHEDHAHIKGTPKWALTKSTGNRPVHFYGRGDNMLVFNDGDGTISHFKESTLHSEASARTFSIGTAHHGAPALFKNGTIAVTQKDGSTAWTLPERVRVIDMDGNELHASTIQTGGIHGEAGNGETVLFGCVEGILRVNQDGTQSLIANPASFGDEWIGSILYGAESEVFIGFDSGRGVYEIDLATETIEVIEENDKLVAATFDWEGHNLILVYSDGLVKVLDGHGFTTIASKNLEINFPESGSTGAPTYVASEEFLYISDGINGSISMYKKENLEFVSRIDLPGKPARMALMGNLAHDDHEH</sequence>
<gene>
    <name evidence="1" type="ORF">AWW68_03230</name>
</gene>
<dbReference type="Gene3D" id="2.130.10.10">
    <property type="entry name" value="YVTN repeat-like/Quinoprotein amine dehydrogenase"/>
    <property type="match status" value="1"/>
</dbReference>
<dbReference type="InterPro" id="IPR011048">
    <property type="entry name" value="Haem_d1_sf"/>
</dbReference>
<comment type="caution">
    <text evidence="1">The sequence shown here is derived from an EMBL/GenBank/DDBJ whole genome shotgun (WGS) entry which is preliminary data.</text>
</comment>
<protein>
    <submittedName>
        <fullName evidence="1">Uncharacterized protein</fullName>
    </submittedName>
</protein>
<accession>A0A150XGG8</accession>
<name>A0A150XGG8_9BACT</name>